<evidence type="ECO:0000313" key="8">
    <source>
        <dbReference type="Proteomes" id="UP001501758"/>
    </source>
</evidence>
<feature type="transmembrane region" description="Helical" evidence="6">
    <location>
        <begin position="89"/>
        <end position="110"/>
    </location>
</feature>
<feature type="transmembrane region" description="Helical" evidence="6">
    <location>
        <begin position="305"/>
        <end position="323"/>
    </location>
</feature>
<keyword evidence="8" id="KW-1185">Reference proteome</keyword>
<dbReference type="RefSeq" id="WP_343914464.1">
    <property type="nucleotide sequence ID" value="NZ_BAAAGE010000006.1"/>
</dbReference>
<keyword evidence="2" id="KW-1003">Cell membrane</keyword>
<feature type="transmembrane region" description="Helical" evidence="6">
    <location>
        <begin position="226"/>
        <end position="245"/>
    </location>
</feature>
<feature type="transmembrane region" description="Helical" evidence="6">
    <location>
        <begin position="265"/>
        <end position="285"/>
    </location>
</feature>
<dbReference type="InterPro" id="IPR044550">
    <property type="entry name" value="WzxE"/>
</dbReference>
<feature type="transmembrane region" description="Helical" evidence="6">
    <location>
        <begin position="397"/>
        <end position="418"/>
    </location>
</feature>
<evidence type="ECO:0000256" key="6">
    <source>
        <dbReference type="SAM" id="Phobius"/>
    </source>
</evidence>
<dbReference type="InterPro" id="IPR050833">
    <property type="entry name" value="Poly_Biosynth_Transport"/>
</dbReference>
<keyword evidence="3 6" id="KW-0812">Transmembrane</keyword>
<feature type="transmembrane region" description="Helical" evidence="6">
    <location>
        <begin position="185"/>
        <end position="205"/>
    </location>
</feature>
<evidence type="ECO:0000256" key="4">
    <source>
        <dbReference type="ARBA" id="ARBA00022989"/>
    </source>
</evidence>
<feature type="transmembrane region" description="Helical" evidence="6">
    <location>
        <begin position="158"/>
        <end position="179"/>
    </location>
</feature>
<feature type="transmembrane region" description="Helical" evidence="6">
    <location>
        <begin position="21"/>
        <end position="44"/>
    </location>
</feature>
<feature type="transmembrane region" description="Helical" evidence="6">
    <location>
        <begin position="369"/>
        <end position="391"/>
    </location>
</feature>
<name>A0ABN1J8E9_9FLAO</name>
<comment type="subcellular location">
    <subcellularLocation>
        <location evidence="1">Cell membrane</location>
        <topology evidence="1">Multi-pass membrane protein</topology>
    </subcellularLocation>
</comment>
<feature type="transmembrane region" description="Helical" evidence="6">
    <location>
        <begin position="56"/>
        <end position="77"/>
    </location>
</feature>
<proteinExistence type="predicted"/>
<reference evidence="7 8" key="1">
    <citation type="journal article" date="2019" name="Int. J. Syst. Evol. Microbiol.">
        <title>The Global Catalogue of Microorganisms (GCM) 10K type strain sequencing project: providing services to taxonomists for standard genome sequencing and annotation.</title>
        <authorList>
            <consortium name="The Broad Institute Genomics Platform"/>
            <consortium name="The Broad Institute Genome Sequencing Center for Infectious Disease"/>
            <person name="Wu L."/>
            <person name="Ma J."/>
        </authorList>
    </citation>
    <scope>NUCLEOTIDE SEQUENCE [LARGE SCALE GENOMIC DNA]</scope>
    <source>
        <strain evidence="7 8">JCM 15974</strain>
    </source>
</reference>
<dbReference type="PANTHER" id="PTHR30250:SF30">
    <property type="entry name" value="LIPID III FLIPPASE"/>
    <property type="match status" value="1"/>
</dbReference>
<organism evidence="7 8">
    <name type="scientific">Aquimarina litoralis</name>
    <dbReference type="NCBI Taxonomy" id="584605"/>
    <lineage>
        <taxon>Bacteria</taxon>
        <taxon>Pseudomonadati</taxon>
        <taxon>Bacteroidota</taxon>
        <taxon>Flavobacteriia</taxon>
        <taxon>Flavobacteriales</taxon>
        <taxon>Flavobacteriaceae</taxon>
        <taxon>Aquimarina</taxon>
    </lineage>
</organism>
<sequence>MNSYFHKLKNNVLIKVSSFNAVGVAVKMITGMISLKIVAVILGPEGLALMGNLRNVLTSIQSAGTVGLYNGIVKYVADFKDDKEELKMVLSTSFVLCFLVTIFLSIWLYIDPFFWNNLVFGTKYSYEFVFKGVAIALPFYTVNMLCLAIINGNSKYKVYIVINIIASIIGLLITVFMVWKYSLEGAFWAIIINPAVSLFITIILYRKELLDFVSFDKPSKKYMIKLSSYAIMALISTTALPAILIKIRNHIIYNEGVAEAGYWEAIQNISAQYMLFITTLLTIYLLPKLTEIKRSKGFKTEVISFYKIILPVFGAVFLVIYVLRNVIIKILFSQEFEVMEPLFLWQLLGDIFKIASLVIAYQFLAKRMFWYYIITELISLTFLYLVSVFLINKYGFVGASIAHCCNYIFYFLLLIVVFRKSFFGPDRSI</sequence>
<evidence type="ECO:0000256" key="2">
    <source>
        <dbReference type="ARBA" id="ARBA00022475"/>
    </source>
</evidence>
<keyword evidence="4 6" id="KW-1133">Transmembrane helix</keyword>
<evidence type="ECO:0000313" key="7">
    <source>
        <dbReference type="EMBL" id="GAA0731951.1"/>
    </source>
</evidence>
<dbReference type="Pfam" id="PF01943">
    <property type="entry name" value="Polysacc_synt"/>
    <property type="match status" value="1"/>
</dbReference>
<dbReference type="Proteomes" id="UP001501758">
    <property type="component" value="Unassembled WGS sequence"/>
</dbReference>
<dbReference type="InterPro" id="IPR002797">
    <property type="entry name" value="Polysacc_synth"/>
</dbReference>
<comment type="caution">
    <text evidence="7">The sequence shown here is derived from an EMBL/GenBank/DDBJ whole genome shotgun (WGS) entry which is preliminary data.</text>
</comment>
<evidence type="ECO:0000256" key="5">
    <source>
        <dbReference type="ARBA" id="ARBA00023136"/>
    </source>
</evidence>
<protein>
    <submittedName>
        <fullName evidence="7">O-antigen translocase</fullName>
    </submittedName>
</protein>
<feature type="transmembrane region" description="Helical" evidence="6">
    <location>
        <begin position="343"/>
        <end position="364"/>
    </location>
</feature>
<evidence type="ECO:0000256" key="3">
    <source>
        <dbReference type="ARBA" id="ARBA00022692"/>
    </source>
</evidence>
<accession>A0ABN1J8E9</accession>
<evidence type="ECO:0000256" key="1">
    <source>
        <dbReference type="ARBA" id="ARBA00004651"/>
    </source>
</evidence>
<gene>
    <name evidence="7" type="ORF">GCM10009430_44650</name>
</gene>
<feature type="transmembrane region" description="Helical" evidence="6">
    <location>
        <begin position="130"/>
        <end position="151"/>
    </location>
</feature>
<dbReference type="PANTHER" id="PTHR30250">
    <property type="entry name" value="PST FAMILY PREDICTED COLANIC ACID TRANSPORTER"/>
    <property type="match status" value="1"/>
</dbReference>
<dbReference type="EMBL" id="BAAAGE010000006">
    <property type="protein sequence ID" value="GAA0731951.1"/>
    <property type="molecule type" value="Genomic_DNA"/>
</dbReference>
<dbReference type="CDD" id="cd13125">
    <property type="entry name" value="MATE_like_10"/>
    <property type="match status" value="1"/>
</dbReference>
<keyword evidence="5 6" id="KW-0472">Membrane</keyword>